<dbReference type="RefSeq" id="WP_378036740.1">
    <property type="nucleotide sequence ID" value="NZ_JBHSIV010000013.1"/>
</dbReference>
<evidence type="ECO:0000313" key="3">
    <source>
        <dbReference type="Proteomes" id="UP001595947"/>
    </source>
</evidence>
<accession>A0ABV9YLA1</accession>
<name>A0ABV9YLA1_9PSEU</name>
<dbReference type="EMBL" id="JBHSIV010000013">
    <property type="protein sequence ID" value="MFC5063391.1"/>
    <property type="molecule type" value="Genomic_DNA"/>
</dbReference>
<organism evidence="2 3">
    <name type="scientific">Actinomycetospora atypica</name>
    <dbReference type="NCBI Taxonomy" id="1290095"/>
    <lineage>
        <taxon>Bacteria</taxon>
        <taxon>Bacillati</taxon>
        <taxon>Actinomycetota</taxon>
        <taxon>Actinomycetes</taxon>
        <taxon>Pseudonocardiales</taxon>
        <taxon>Pseudonocardiaceae</taxon>
        <taxon>Actinomycetospora</taxon>
    </lineage>
</organism>
<dbReference type="Proteomes" id="UP001595947">
    <property type="component" value="Unassembled WGS sequence"/>
</dbReference>
<evidence type="ECO:0008006" key="4">
    <source>
        <dbReference type="Google" id="ProtNLM"/>
    </source>
</evidence>
<sequence length="435" mass="46775">MPRWFRRRSAPDDAGAGAPPAAPFRDPAPFTDPERDELAAHGFVLFAGRVVHDAQPPLTPARLDEIEQRCAGPLPTALRELWSATAGGELDYDLAVDLGDHLVLLSWNELFFRGSDGYRDLDGWMAHELELAEDAALERGVEPVTRLDALPVGGFEYTDRIYVRTAPGATAGQVVAWMHGLPAGWPHALPGDTTMPVADDLRAAFAALRLDRDPLDPDRRHGAGRDLLDHLQRARDAGLDPALADRLLAYYREAVVDWRALLAEGRLAGDARAARIALDHAVTSDDADLVTRLAAAGVDLDVAMAGSARATDVAVTHGAERALAALLDADAVVAPDALDGIHSALSAVLVRRLLGRGARPSGQAVTRCVLQGADESARLLLDALGDDAGEAEQHRATEIAGLERTVEEVRSGRAGHYLTIEELEARLDRLRTFRP</sequence>
<feature type="region of interest" description="Disordered" evidence="1">
    <location>
        <begin position="1"/>
        <end position="32"/>
    </location>
</feature>
<comment type="caution">
    <text evidence="2">The sequence shown here is derived from an EMBL/GenBank/DDBJ whole genome shotgun (WGS) entry which is preliminary data.</text>
</comment>
<reference evidence="3" key="1">
    <citation type="journal article" date="2019" name="Int. J. Syst. Evol. Microbiol.">
        <title>The Global Catalogue of Microorganisms (GCM) 10K type strain sequencing project: providing services to taxonomists for standard genome sequencing and annotation.</title>
        <authorList>
            <consortium name="The Broad Institute Genomics Platform"/>
            <consortium name="The Broad Institute Genome Sequencing Center for Infectious Disease"/>
            <person name="Wu L."/>
            <person name="Ma J."/>
        </authorList>
    </citation>
    <scope>NUCLEOTIDE SEQUENCE [LARGE SCALE GENOMIC DNA]</scope>
    <source>
        <strain evidence="3">CGMCC 4.7093</strain>
    </source>
</reference>
<evidence type="ECO:0000256" key="1">
    <source>
        <dbReference type="SAM" id="MobiDB-lite"/>
    </source>
</evidence>
<gene>
    <name evidence="2" type="ORF">ACFPBZ_14315</name>
</gene>
<keyword evidence="3" id="KW-1185">Reference proteome</keyword>
<protein>
    <recommendedName>
        <fullName evidence="4">SMI1/KNR4 family protein</fullName>
    </recommendedName>
</protein>
<evidence type="ECO:0000313" key="2">
    <source>
        <dbReference type="EMBL" id="MFC5063391.1"/>
    </source>
</evidence>
<feature type="compositionally biased region" description="Low complexity" evidence="1">
    <location>
        <begin position="12"/>
        <end position="31"/>
    </location>
</feature>
<proteinExistence type="predicted"/>